<name>A0ABX8VSF0_9MYCO</name>
<dbReference type="CDD" id="cd11030">
    <property type="entry name" value="CYP105-like"/>
    <property type="match status" value="1"/>
</dbReference>
<dbReference type="Pfam" id="PF00067">
    <property type="entry name" value="p450"/>
    <property type="match status" value="1"/>
</dbReference>
<evidence type="ECO:0000256" key="5">
    <source>
        <dbReference type="ARBA" id="ARBA00023004"/>
    </source>
</evidence>
<dbReference type="PRINTS" id="PR00385">
    <property type="entry name" value="P450"/>
</dbReference>
<evidence type="ECO:0000256" key="3">
    <source>
        <dbReference type="ARBA" id="ARBA00022723"/>
    </source>
</evidence>
<evidence type="ECO:0000313" key="9">
    <source>
        <dbReference type="Proteomes" id="UP000825367"/>
    </source>
</evidence>
<dbReference type="Gene3D" id="1.10.630.10">
    <property type="entry name" value="Cytochrome P450"/>
    <property type="match status" value="1"/>
</dbReference>
<dbReference type="InterPro" id="IPR001128">
    <property type="entry name" value="Cyt_P450"/>
</dbReference>
<organism evidence="8 9">
    <name type="scientific">Mycolicibacterium pallens</name>
    <dbReference type="NCBI Taxonomy" id="370524"/>
    <lineage>
        <taxon>Bacteria</taxon>
        <taxon>Bacillati</taxon>
        <taxon>Actinomycetota</taxon>
        <taxon>Actinomycetes</taxon>
        <taxon>Mycobacteriales</taxon>
        <taxon>Mycobacteriaceae</taxon>
        <taxon>Mycolicibacterium</taxon>
    </lineage>
</organism>
<dbReference type="PRINTS" id="PR00359">
    <property type="entry name" value="BP450"/>
</dbReference>
<dbReference type="Proteomes" id="UP000825367">
    <property type="component" value="Chromosome"/>
</dbReference>
<dbReference type="InterPro" id="IPR002397">
    <property type="entry name" value="Cyt_P450_B"/>
</dbReference>
<dbReference type="EMBL" id="CP080333">
    <property type="protein sequence ID" value="QYL19006.1"/>
    <property type="molecule type" value="Genomic_DNA"/>
</dbReference>
<evidence type="ECO:0000256" key="4">
    <source>
        <dbReference type="ARBA" id="ARBA00023002"/>
    </source>
</evidence>
<proteinExistence type="inferred from homology"/>
<dbReference type="PROSITE" id="PS00086">
    <property type="entry name" value="CYTOCHROME_P450"/>
    <property type="match status" value="1"/>
</dbReference>
<evidence type="ECO:0000313" key="8">
    <source>
        <dbReference type="EMBL" id="QYL19006.1"/>
    </source>
</evidence>
<evidence type="ECO:0000256" key="1">
    <source>
        <dbReference type="ARBA" id="ARBA00010617"/>
    </source>
</evidence>
<dbReference type="SUPFAM" id="SSF48264">
    <property type="entry name" value="Cytochrome P450"/>
    <property type="match status" value="1"/>
</dbReference>
<dbReference type="RefSeq" id="WP_096311161.1">
    <property type="nucleotide sequence ID" value="NZ_BAAAVX010000071.1"/>
</dbReference>
<keyword evidence="2 7" id="KW-0349">Heme</keyword>
<dbReference type="PANTHER" id="PTHR46696:SF1">
    <property type="entry name" value="CYTOCHROME P450 YJIB-RELATED"/>
    <property type="match status" value="1"/>
</dbReference>
<keyword evidence="6 7" id="KW-0503">Monooxygenase</keyword>
<sequence>MPAPRAPRCPLDPPVEFAAWRAEPGLRRATNLFTGQPAWVASRYEDIRAAVTDPRMSANTLPESVKPPGEDDDMPVFFARTDDPEHNRLRRMLTMDFTVRRAKEMAPDIQKLVDGFLDKMIAAGPPCDLVRDFALPVPSLVICLLLGVPYEDHEYFEEHSVAGLDVKTTDERRTASIMTMIGYITELLQRKKDEPGDDLLSRLMTQYVANGEISVMTAAMTGWVMLQAGHETTASMIALGTLVLLKNPDAFARLRDSDDANVRLQIIDELLRYLTIVHSGLVDRIATEDFELGGQLVRKGEHVMMNLTAGNYDPAFVDHPETFDMDRNLRGHLAFGYGVHQCVGQNLARTELDIALTTLARRLPTLRLAGPEENLDFMNDQAIWRLKELPVTW</sequence>
<keyword evidence="3 7" id="KW-0479">Metal-binding</keyword>
<accession>A0ABX8VSF0</accession>
<evidence type="ECO:0000256" key="6">
    <source>
        <dbReference type="ARBA" id="ARBA00023033"/>
    </source>
</evidence>
<evidence type="ECO:0000256" key="7">
    <source>
        <dbReference type="RuleBase" id="RU000461"/>
    </source>
</evidence>
<dbReference type="PANTHER" id="PTHR46696">
    <property type="entry name" value="P450, PUTATIVE (EUROFUNG)-RELATED"/>
    <property type="match status" value="1"/>
</dbReference>
<keyword evidence="4 7" id="KW-0560">Oxidoreductase</keyword>
<keyword evidence="5 7" id="KW-0408">Iron</keyword>
<gene>
    <name evidence="8" type="ORF">K0O64_11215</name>
</gene>
<reference evidence="8 9" key="1">
    <citation type="submission" date="2021-07" db="EMBL/GenBank/DDBJ databases">
        <title>Whole genome sequencing of non-tuberculosis mycobacteria type-strains.</title>
        <authorList>
            <person name="Igarashi Y."/>
            <person name="Osugi A."/>
            <person name="Mitarai S."/>
        </authorList>
    </citation>
    <scope>NUCLEOTIDE SEQUENCE [LARGE SCALE GENOMIC DNA]</scope>
    <source>
        <strain evidence="8 9">JCM 16370</strain>
    </source>
</reference>
<evidence type="ECO:0000256" key="2">
    <source>
        <dbReference type="ARBA" id="ARBA00022617"/>
    </source>
</evidence>
<dbReference type="InterPro" id="IPR017972">
    <property type="entry name" value="Cyt_P450_CS"/>
</dbReference>
<dbReference type="InterPro" id="IPR036396">
    <property type="entry name" value="Cyt_P450_sf"/>
</dbReference>
<comment type="similarity">
    <text evidence="1 7">Belongs to the cytochrome P450 family.</text>
</comment>
<keyword evidence="9" id="KW-1185">Reference proteome</keyword>
<protein>
    <submittedName>
        <fullName evidence="8">Cytochrome P450</fullName>
    </submittedName>
</protein>